<protein>
    <submittedName>
        <fullName evidence="2">Uncharacterized protein</fullName>
    </submittedName>
</protein>
<dbReference type="Proteomes" id="UP001142153">
    <property type="component" value="Unassembled WGS sequence"/>
</dbReference>
<dbReference type="EMBL" id="JAPZPY010000001">
    <property type="protein sequence ID" value="MCZ8377574.1"/>
    <property type="molecule type" value="Genomic_DNA"/>
</dbReference>
<sequence>MLAIALAVVITVLVVRPADGGGGSGDPTQQNGDSEFASADDTGPVNIITEDPTCAPWGRVSREYSASIESADWKNRAKDLPATAWTPEQRLVFDSASKSMEKAAGESLRFARDTPSRLMRQLYQQFNAYSSNYITKLSNYQPADEAVVAVANTLVSVLSSVCSAIQYEAASAIASLVEGISPTIDNTVPTDVPPVMSLKAGDGECSELGNIVDAYNQGTADWQRVDPSVPVREWSTENRLIYESAEPIMVEAATRFQAVGMQSDSAVVQDLAFMTAQYIRAYVASLPSYSSADNYLIRVGNFLGGTLEAACAVES</sequence>
<evidence type="ECO:0000256" key="1">
    <source>
        <dbReference type="SAM" id="MobiDB-lite"/>
    </source>
</evidence>
<keyword evidence="3" id="KW-1185">Reference proteome</keyword>
<proteinExistence type="predicted"/>
<accession>A0ABT4PM81</accession>
<organism evidence="2 3">
    <name type="scientific">Mycobacterium hippophais</name>
    <dbReference type="NCBI Taxonomy" id="3016340"/>
    <lineage>
        <taxon>Bacteria</taxon>
        <taxon>Bacillati</taxon>
        <taxon>Actinomycetota</taxon>
        <taxon>Actinomycetes</taxon>
        <taxon>Mycobacteriales</taxon>
        <taxon>Mycobacteriaceae</taxon>
        <taxon>Mycobacterium</taxon>
    </lineage>
</organism>
<evidence type="ECO:0000313" key="2">
    <source>
        <dbReference type="EMBL" id="MCZ8377574.1"/>
    </source>
</evidence>
<name>A0ABT4PM81_9MYCO</name>
<gene>
    <name evidence="2" type="ORF">O6P37_01725</name>
</gene>
<feature type="region of interest" description="Disordered" evidence="1">
    <location>
        <begin position="18"/>
        <end position="44"/>
    </location>
</feature>
<evidence type="ECO:0000313" key="3">
    <source>
        <dbReference type="Proteomes" id="UP001142153"/>
    </source>
</evidence>
<comment type="caution">
    <text evidence="2">The sequence shown here is derived from an EMBL/GenBank/DDBJ whole genome shotgun (WGS) entry which is preliminary data.</text>
</comment>
<reference evidence="2" key="1">
    <citation type="submission" date="2022-12" db="EMBL/GenBank/DDBJ databases">
        <authorList>
            <person name="Deng Y."/>
            <person name="Zhang Y.-Q."/>
        </authorList>
    </citation>
    <scope>NUCLEOTIDE SEQUENCE</scope>
    <source>
        <strain evidence="2">CPCC 205372</strain>
    </source>
</reference>